<comment type="caution">
    <text evidence="2">The sequence shown here is derived from an EMBL/GenBank/DDBJ whole genome shotgun (WGS) entry which is preliminary data.</text>
</comment>
<dbReference type="Proteomes" id="UP000326062">
    <property type="component" value="Chromosome 21"/>
</dbReference>
<reference evidence="2 3" key="1">
    <citation type="submission" date="2019-06" db="EMBL/GenBank/DDBJ databases">
        <title>Discovery of a novel chromosome fission-fusion reversal in muntjac.</title>
        <authorList>
            <person name="Mudd A.B."/>
            <person name="Bredeson J.V."/>
            <person name="Baum R."/>
            <person name="Hockemeyer D."/>
            <person name="Rokhsar D.S."/>
        </authorList>
    </citation>
    <scope>NUCLEOTIDE SEQUENCE [LARGE SCALE GENOMIC DNA]</scope>
    <source>
        <strain evidence="2">UCam_UCB_Mr</strain>
        <tissue evidence="2">Fibroblast cell line</tissue>
    </source>
</reference>
<proteinExistence type="predicted"/>
<dbReference type="AlphaFoldDB" id="A0A5N3VYA9"/>
<dbReference type="Gene3D" id="1.10.238.10">
    <property type="entry name" value="EF-hand"/>
    <property type="match status" value="1"/>
</dbReference>
<dbReference type="PANTHER" id="PTHR23049">
    <property type="entry name" value="MYOSIN REGULATORY LIGHT CHAIN 2"/>
    <property type="match status" value="1"/>
</dbReference>
<evidence type="ECO:0000313" key="3">
    <source>
        <dbReference type="Proteomes" id="UP000326062"/>
    </source>
</evidence>
<evidence type="ECO:0008006" key="4">
    <source>
        <dbReference type="Google" id="ProtNLM"/>
    </source>
</evidence>
<dbReference type="InterPro" id="IPR050403">
    <property type="entry name" value="Myosin_RLC"/>
</dbReference>
<dbReference type="InterPro" id="IPR011992">
    <property type="entry name" value="EF-hand-dom_pair"/>
</dbReference>
<organism evidence="2 3">
    <name type="scientific">Muntiacus reevesi</name>
    <name type="common">Reeves' muntjac</name>
    <name type="synonym">Cervus reevesi</name>
    <dbReference type="NCBI Taxonomy" id="9886"/>
    <lineage>
        <taxon>Eukaryota</taxon>
        <taxon>Metazoa</taxon>
        <taxon>Chordata</taxon>
        <taxon>Craniata</taxon>
        <taxon>Vertebrata</taxon>
        <taxon>Euteleostomi</taxon>
        <taxon>Mammalia</taxon>
        <taxon>Eutheria</taxon>
        <taxon>Laurasiatheria</taxon>
        <taxon>Artiodactyla</taxon>
        <taxon>Ruminantia</taxon>
        <taxon>Pecora</taxon>
        <taxon>Cervidae</taxon>
        <taxon>Muntiacinae</taxon>
        <taxon>Muntiacus</taxon>
    </lineage>
</organism>
<dbReference type="SUPFAM" id="SSF47473">
    <property type="entry name" value="EF-hand"/>
    <property type="match status" value="1"/>
</dbReference>
<keyword evidence="1" id="KW-0677">Repeat</keyword>
<evidence type="ECO:0000256" key="1">
    <source>
        <dbReference type="ARBA" id="ARBA00022737"/>
    </source>
</evidence>
<dbReference type="EMBL" id="VCEB01000023">
    <property type="protein sequence ID" value="KAB0354229.1"/>
    <property type="molecule type" value="Genomic_DNA"/>
</dbReference>
<accession>A0A5N3VYA9</accession>
<keyword evidence="3" id="KW-1185">Reference proteome</keyword>
<gene>
    <name evidence="2" type="ORF">FD755_022767</name>
</gene>
<protein>
    <recommendedName>
        <fullName evidence="4">EF-hand domain-containing protein</fullName>
    </recommendedName>
</protein>
<name>A0A5N3VYA9_MUNRE</name>
<sequence length="155" mass="17654">MRAARPTSNRPRARIRPSRVSDAHALCPRRADQRRRLRGLVHLDERRDLHRRNHLVHKIKVKDDKLDATFKEASGPINFTMFLNVFGEKLSGMDPEETVLSAFKMLDPAGKGSLMSQANNMTAEEVDQMFQFSTSVATGNLTTRCRAMCSLREEE</sequence>
<evidence type="ECO:0000313" key="2">
    <source>
        <dbReference type="EMBL" id="KAB0354229.1"/>
    </source>
</evidence>